<evidence type="ECO:0000256" key="4">
    <source>
        <dbReference type="ARBA" id="ARBA00022679"/>
    </source>
</evidence>
<proteinExistence type="inferred from homology"/>
<reference evidence="9" key="2">
    <citation type="submission" date="2022-01" db="EMBL/GenBank/DDBJ databases">
        <authorList>
            <person name="Hirooka S."/>
            <person name="Miyagishima S.Y."/>
        </authorList>
    </citation>
    <scope>NUCLEOTIDE SEQUENCE</scope>
    <source>
        <strain evidence="9">NBRC 102759</strain>
    </source>
</reference>
<keyword evidence="3" id="KW-0816">Tricarboxylic acid cycle</keyword>
<dbReference type="AlphaFoldDB" id="A0A9C7PWI1"/>
<dbReference type="PANTHER" id="PTHR42871:SF1">
    <property type="entry name" value="CITRATE SYNTHASE"/>
    <property type="match status" value="1"/>
</dbReference>
<comment type="pathway">
    <text evidence="1">Carbohydrate metabolism.</text>
</comment>
<dbReference type="GO" id="GO:0032787">
    <property type="term" value="P:monocarboxylic acid metabolic process"/>
    <property type="evidence" value="ECO:0007669"/>
    <property type="project" value="UniProtKB-ARBA"/>
</dbReference>
<dbReference type="PROSITE" id="PS00480">
    <property type="entry name" value="CITRATE_SYNTHASE"/>
    <property type="match status" value="1"/>
</dbReference>
<dbReference type="GO" id="GO:0006099">
    <property type="term" value="P:tricarboxylic acid cycle"/>
    <property type="evidence" value="ECO:0007669"/>
    <property type="project" value="UniProtKB-KW"/>
</dbReference>
<dbReference type="InterPro" id="IPR016143">
    <property type="entry name" value="Citrate_synth-like_sm_a-sub"/>
</dbReference>
<sequence>MSQSNKELRHLILQTPSKEEHKITVHDGDVAILAKDLAQIKLRGFTKDGKEVEKQVTSFDPGFMNTACCESTITYIDGDKGILRYRGYPIEQLAERSNFLEVAYLLIYGELPTATQLDTWKERIMSHTYIHVTLMDYMKSFRYDAHPMSMFIATMAAMSTEYPESNPTLTRRDLFEFDFRARNQQIFRILGKAPTIAACAYRHRIGRPYNYPTESFRGYSYTENFLYMLDRLSESDYRPSPAIAKALDVLFIVHADHELNCSTAAMRHLTSTRVDPYTAVAGAAGALYGPLHGGASEAVVRMLEEIGSVDRIDEFLEGVKSKTRRLMGFGHRIYKNYDPRAKILKEYAEKVFAEVGRDPLVDIAVELERRAIQDEYFVSRKLYPNVDFYSGIIYRACGFPLDMYPLLFALPRIAGWLAHWYESLREEKSAAKASIPGATHVMRARQTYVGDIDKSFPTEEERNSKQSITIDALKTYHSNLSKRRKGPHKELA</sequence>
<keyword evidence="10" id="KW-1185">Reference proteome</keyword>
<accession>A0A9C7PWI1</accession>
<evidence type="ECO:0000256" key="1">
    <source>
        <dbReference type="ARBA" id="ARBA00005007"/>
    </source>
</evidence>
<evidence type="ECO:0000313" key="10">
    <source>
        <dbReference type="Proteomes" id="UP001061958"/>
    </source>
</evidence>
<protein>
    <recommendedName>
        <fullName evidence="5 7">Citrate synthase</fullName>
    </recommendedName>
</protein>
<dbReference type="FunFam" id="1.10.580.10:FF:000005">
    <property type="entry name" value="Citrate synthase"/>
    <property type="match status" value="1"/>
</dbReference>
<dbReference type="PRINTS" id="PR00143">
    <property type="entry name" value="CITRTSNTHASE"/>
</dbReference>
<dbReference type="InterPro" id="IPR002020">
    <property type="entry name" value="Citrate_synthase"/>
</dbReference>
<dbReference type="SUPFAM" id="SSF48256">
    <property type="entry name" value="Citrate synthase"/>
    <property type="match status" value="1"/>
</dbReference>
<dbReference type="FunFam" id="1.10.230.10:FF:000002">
    <property type="entry name" value="Citrate synthase"/>
    <property type="match status" value="1"/>
</dbReference>
<dbReference type="EMBL" id="BQMJ01000021">
    <property type="protein sequence ID" value="GJQ11172.1"/>
    <property type="molecule type" value="Genomic_DNA"/>
</dbReference>
<name>A0A9C7PWI1_9RHOD</name>
<dbReference type="PANTHER" id="PTHR42871">
    <property type="entry name" value="CITRATE SYNTHASE"/>
    <property type="match status" value="1"/>
</dbReference>
<evidence type="ECO:0000256" key="5">
    <source>
        <dbReference type="PIRNR" id="PIRNR001369"/>
    </source>
</evidence>
<dbReference type="InterPro" id="IPR024176">
    <property type="entry name" value="Citrate_synthase_bac-typ"/>
</dbReference>
<dbReference type="OrthoDB" id="435022at2759"/>
<dbReference type="InterPro" id="IPR036969">
    <property type="entry name" value="Citrate_synthase_sf"/>
</dbReference>
<evidence type="ECO:0000256" key="3">
    <source>
        <dbReference type="ARBA" id="ARBA00022532"/>
    </source>
</evidence>
<dbReference type="Pfam" id="PF00285">
    <property type="entry name" value="Citrate_synt"/>
    <property type="match status" value="1"/>
</dbReference>
<dbReference type="InterPro" id="IPR019810">
    <property type="entry name" value="Citrate_synthase_AS"/>
</dbReference>
<evidence type="ECO:0000256" key="7">
    <source>
        <dbReference type="RuleBase" id="RU000441"/>
    </source>
</evidence>
<dbReference type="Gene3D" id="1.10.580.10">
    <property type="entry name" value="Citrate Synthase, domain 1"/>
    <property type="match status" value="1"/>
</dbReference>
<feature type="active site" evidence="6">
    <location>
        <position position="387"/>
    </location>
</feature>
<evidence type="ECO:0000256" key="2">
    <source>
        <dbReference type="ARBA" id="ARBA00010566"/>
    </source>
</evidence>
<evidence type="ECO:0000313" key="8">
    <source>
        <dbReference type="EMBL" id="GJQ11172.1"/>
    </source>
</evidence>
<comment type="caution">
    <text evidence="9">The sequence shown here is derived from an EMBL/GenBank/DDBJ whole genome shotgun (WGS) entry which is preliminary data.</text>
</comment>
<dbReference type="GO" id="GO:0046912">
    <property type="term" value="F:acyltransferase activity, acyl groups converted into alkyl on transfer"/>
    <property type="evidence" value="ECO:0007669"/>
    <property type="project" value="InterPro"/>
</dbReference>
<dbReference type="PIRSF" id="PIRSF001369">
    <property type="entry name" value="Citrate_synth"/>
    <property type="match status" value="1"/>
</dbReference>
<evidence type="ECO:0000313" key="9">
    <source>
        <dbReference type="EMBL" id="GJQ11825.1"/>
    </source>
</evidence>
<comment type="similarity">
    <text evidence="2 5 7">Belongs to the citrate synthase family.</text>
</comment>
<dbReference type="Proteomes" id="UP001061958">
    <property type="component" value="Unassembled WGS sequence"/>
</dbReference>
<evidence type="ECO:0000256" key="6">
    <source>
        <dbReference type="PIRSR" id="PIRSR001369-1"/>
    </source>
</evidence>
<keyword evidence="4 5" id="KW-0808">Transferase</keyword>
<dbReference type="Gene3D" id="1.10.230.10">
    <property type="entry name" value="Cytochrome P450-Terp, domain 2"/>
    <property type="match status" value="1"/>
</dbReference>
<gene>
    <name evidence="8" type="ORF">GpartN1_g2963.t1</name>
    <name evidence="9" type="ORF">GpartN1_g3616.t1</name>
</gene>
<feature type="active site" evidence="6">
    <location>
        <position position="331"/>
    </location>
</feature>
<dbReference type="EMBL" id="BQMJ01000027">
    <property type="protein sequence ID" value="GJQ11825.1"/>
    <property type="molecule type" value="Genomic_DNA"/>
</dbReference>
<dbReference type="InterPro" id="IPR016142">
    <property type="entry name" value="Citrate_synth-like_lrg_a-sub"/>
</dbReference>
<reference evidence="9" key="1">
    <citation type="journal article" date="2022" name="Proc. Natl. Acad. Sci. U.S.A.">
        <title>Life cycle and functional genomics of the unicellular red alga Galdieria for elucidating algal and plant evolution and industrial use.</title>
        <authorList>
            <person name="Hirooka S."/>
            <person name="Itabashi T."/>
            <person name="Ichinose T.M."/>
            <person name="Onuma R."/>
            <person name="Fujiwara T."/>
            <person name="Yamashita S."/>
            <person name="Jong L.W."/>
            <person name="Tomita R."/>
            <person name="Iwane A.H."/>
            <person name="Miyagishima S.Y."/>
        </authorList>
    </citation>
    <scope>NUCLEOTIDE SEQUENCE</scope>
    <source>
        <strain evidence="9">NBRC 102759</strain>
    </source>
</reference>
<organism evidence="9 10">
    <name type="scientific">Galdieria partita</name>
    <dbReference type="NCBI Taxonomy" id="83374"/>
    <lineage>
        <taxon>Eukaryota</taxon>
        <taxon>Rhodophyta</taxon>
        <taxon>Bangiophyceae</taxon>
        <taxon>Galdieriales</taxon>
        <taxon>Galdieriaceae</taxon>
        <taxon>Galdieria</taxon>
    </lineage>
</organism>